<sequence>MVLIGDIVASEAGVTSISALPRLQSLWAETLGDPRICVAVLDGQVDQSHPCFAGANLTQIQTLVSGVSNQQGSASNHGTHVASTIFGQPGSPVTGIAPGCRGLILPLFQDGAGNSIAPCSQLDLARAITQAVEQGANVINISGGQLTSSGEPSKWLANAVQFCADNNVLIVAAAGNDGCKCLHLPAALPSVLAVGAMNAQGIPFDFSNWGETYQTQGILALGENILGAVPGGGTALKSGTSFATAVVSGIVALLLSIQIKQGDRPDPKAIRAAILESAVSCNEKQTDDCRRYLVGTLNITGTQALITKPQQGRQKMLDQNPELEMLHPSEVVTDNMPTSILPSDAEREPAEAPKKDCGCSGSSKAELVYAIGTIGYEFGSEARRDSLVKDGRLAQQDSWNPLDPRQLLANFEAQPWESASIIWVLNQEETPVYAIQPAGPYAPKGYEMLRQFLREQLDERVERVSIPGISIGSVKLQSGITVPRIVPTIRGMYSWSTTALIRSVLGERPADAVAQQDYDNGAEGIQNFLDRIYYELRNLGKTPQERAINYAATDAFQLAQVFQQAASENMQLDTIEVEKSPLCRPESECWDVKLAFFDPQRQNQRARKVYRFTVDVSDEVPVTIGRLRSWSMF</sequence>
<feature type="domain" description="Peptidase S8/S53" evidence="6">
    <location>
        <begin position="36"/>
        <end position="282"/>
    </location>
</feature>
<feature type="active site" description="Charge relay system" evidence="5">
    <location>
        <position position="77"/>
    </location>
</feature>
<dbReference type="Gene3D" id="3.40.50.200">
    <property type="entry name" value="Peptidase S8/S53 domain"/>
    <property type="match status" value="1"/>
</dbReference>
<evidence type="ECO:0000313" key="9">
    <source>
        <dbReference type="EMBL" id="MDR9898827.1"/>
    </source>
</evidence>
<dbReference type="CDD" id="cd07476">
    <property type="entry name" value="Peptidases_S8_thiazoline_oxidase_subtilisin-like_protease"/>
    <property type="match status" value="1"/>
</dbReference>
<evidence type="ECO:0000256" key="3">
    <source>
        <dbReference type="ARBA" id="ARBA00022801"/>
    </source>
</evidence>
<proteinExistence type="inferred from homology"/>
<comment type="similarity">
    <text evidence="1 5">Belongs to the peptidase S8 family.</text>
</comment>
<keyword evidence="10" id="KW-1185">Reference proteome</keyword>
<keyword evidence="4 5" id="KW-0720">Serine protease</keyword>
<evidence type="ECO:0000259" key="8">
    <source>
        <dbReference type="Pfam" id="PF18065"/>
    </source>
</evidence>
<dbReference type="PROSITE" id="PS51892">
    <property type="entry name" value="SUBTILASE"/>
    <property type="match status" value="1"/>
</dbReference>
<dbReference type="InterPro" id="IPR040636">
    <property type="entry name" value="PatG_C"/>
</dbReference>
<reference evidence="10" key="1">
    <citation type="journal article" date="2021" name="Science">
        <title>Hunting the eagle killer: A cyanobacterial neurotoxin causes vacuolar myelinopathy.</title>
        <authorList>
            <person name="Breinlinger S."/>
            <person name="Phillips T.J."/>
            <person name="Haram B.N."/>
            <person name="Mares J."/>
            <person name="Martinez Yerena J.A."/>
            <person name="Hrouzek P."/>
            <person name="Sobotka R."/>
            <person name="Henderson W.M."/>
            <person name="Schmieder P."/>
            <person name="Williams S.M."/>
            <person name="Lauderdale J.D."/>
            <person name="Wilde H.D."/>
            <person name="Gerrin W."/>
            <person name="Kust A."/>
            <person name="Washington J.W."/>
            <person name="Wagner C."/>
            <person name="Geier B."/>
            <person name="Liebeke M."/>
            <person name="Enke H."/>
            <person name="Niedermeyer T.H.J."/>
            <person name="Wilde S.B."/>
        </authorList>
    </citation>
    <scope>NUCLEOTIDE SEQUENCE [LARGE SCALE GENOMIC DNA]</scope>
    <source>
        <strain evidence="10">Thurmond2011</strain>
    </source>
</reference>
<dbReference type="GO" id="GO:0006508">
    <property type="term" value="P:proteolysis"/>
    <property type="evidence" value="ECO:0007669"/>
    <property type="project" value="UniProtKB-KW"/>
</dbReference>
<evidence type="ECO:0000256" key="1">
    <source>
        <dbReference type="ARBA" id="ARBA00011073"/>
    </source>
</evidence>
<accession>A0AAP5IEV4</accession>
<dbReference type="InterPro" id="IPR040483">
    <property type="entry name" value="PatG_dom"/>
</dbReference>
<dbReference type="InterPro" id="IPR015500">
    <property type="entry name" value="Peptidase_S8_subtilisin-rel"/>
</dbReference>
<keyword evidence="2 5" id="KW-0645">Protease</keyword>
<comment type="caution">
    <text evidence="9">The sequence shown here is derived from an EMBL/GenBank/DDBJ whole genome shotgun (WGS) entry which is preliminary data.</text>
</comment>
<feature type="domain" description="PatG" evidence="7">
    <location>
        <begin position="368"/>
        <end position="471"/>
    </location>
</feature>
<dbReference type="PRINTS" id="PR00723">
    <property type="entry name" value="SUBTILISIN"/>
</dbReference>
<dbReference type="InterPro" id="IPR036852">
    <property type="entry name" value="Peptidase_S8/S53_dom_sf"/>
</dbReference>
<evidence type="ECO:0000256" key="4">
    <source>
        <dbReference type="ARBA" id="ARBA00022825"/>
    </source>
</evidence>
<dbReference type="PANTHER" id="PTHR43399">
    <property type="entry name" value="SUBTILISIN-RELATED"/>
    <property type="match status" value="1"/>
</dbReference>
<evidence type="ECO:0000313" key="10">
    <source>
        <dbReference type="Proteomes" id="UP000667802"/>
    </source>
</evidence>
<dbReference type="InterPro" id="IPR000209">
    <property type="entry name" value="Peptidase_S8/S53_dom"/>
</dbReference>
<dbReference type="Pfam" id="PF00082">
    <property type="entry name" value="Peptidase_S8"/>
    <property type="match status" value="1"/>
</dbReference>
<dbReference type="AlphaFoldDB" id="A0AAP5IEV4"/>
<dbReference type="EMBL" id="JAALHA020000020">
    <property type="protein sequence ID" value="MDR9898827.1"/>
    <property type="molecule type" value="Genomic_DNA"/>
</dbReference>
<keyword evidence="3 5" id="KW-0378">Hydrolase</keyword>
<evidence type="ECO:0000259" key="7">
    <source>
        <dbReference type="Pfam" id="PF18047"/>
    </source>
</evidence>
<feature type="domain" description="PatG C-terminal" evidence="8">
    <location>
        <begin position="520"/>
        <end position="630"/>
    </location>
</feature>
<dbReference type="RefSeq" id="WP_208341442.1">
    <property type="nucleotide sequence ID" value="NZ_CAWQFN010000884.1"/>
</dbReference>
<dbReference type="PANTHER" id="PTHR43399:SF4">
    <property type="entry name" value="CELL WALL-ASSOCIATED PROTEASE"/>
    <property type="match status" value="1"/>
</dbReference>
<dbReference type="Pfam" id="PF18047">
    <property type="entry name" value="PatG_D"/>
    <property type="match status" value="1"/>
</dbReference>
<feature type="active site" description="Charge relay system" evidence="5">
    <location>
        <position position="241"/>
    </location>
</feature>
<name>A0AAP5IEV4_9CYAN</name>
<organism evidence="9 10">
    <name type="scientific">Aetokthonos hydrillicola Thurmond2011</name>
    <dbReference type="NCBI Taxonomy" id="2712845"/>
    <lineage>
        <taxon>Bacteria</taxon>
        <taxon>Bacillati</taxon>
        <taxon>Cyanobacteriota</taxon>
        <taxon>Cyanophyceae</taxon>
        <taxon>Nostocales</taxon>
        <taxon>Hapalosiphonaceae</taxon>
        <taxon>Aetokthonos</taxon>
    </lineage>
</organism>
<dbReference type="Pfam" id="PF18065">
    <property type="entry name" value="PatG_C"/>
    <property type="match status" value="1"/>
</dbReference>
<dbReference type="GO" id="GO:0004252">
    <property type="term" value="F:serine-type endopeptidase activity"/>
    <property type="evidence" value="ECO:0007669"/>
    <property type="project" value="UniProtKB-UniRule"/>
</dbReference>
<protein>
    <submittedName>
        <fullName evidence="9">S8 family serine peptidase</fullName>
    </submittedName>
</protein>
<gene>
    <name evidence="9" type="ORF">G7B40_030350</name>
</gene>
<evidence type="ECO:0000256" key="5">
    <source>
        <dbReference type="PROSITE-ProRule" id="PRU01240"/>
    </source>
</evidence>
<dbReference type="InterPro" id="IPR051048">
    <property type="entry name" value="Peptidase_S8/S53_subtilisin"/>
</dbReference>
<feature type="active site" description="Charge relay system" evidence="5">
    <location>
        <position position="42"/>
    </location>
</feature>
<dbReference type="InterPro" id="IPR034056">
    <property type="entry name" value="Pep_S8_PatG/PatA-like"/>
</dbReference>
<dbReference type="SUPFAM" id="SSF52743">
    <property type="entry name" value="Subtilisin-like"/>
    <property type="match status" value="1"/>
</dbReference>
<evidence type="ECO:0000259" key="6">
    <source>
        <dbReference type="Pfam" id="PF00082"/>
    </source>
</evidence>
<dbReference type="Proteomes" id="UP000667802">
    <property type="component" value="Unassembled WGS sequence"/>
</dbReference>
<evidence type="ECO:0000256" key="2">
    <source>
        <dbReference type="ARBA" id="ARBA00022670"/>
    </source>
</evidence>